<accession>A0A3N1CQ67</accession>
<dbReference type="EC" id="7.6.2.11" evidence="7"/>
<dbReference type="SUPFAM" id="SSF52540">
    <property type="entry name" value="P-loop containing nucleoside triphosphate hydrolases"/>
    <property type="match status" value="1"/>
</dbReference>
<dbReference type="OrthoDB" id="7838608at2"/>
<evidence type="ECO:0000313" key="9">
    <source>
        <dbReference type="EMBL" id="ROO83423.1"/>
    </source>
</evidence>
<keyword evidence="4 7" id="KW-0067">ATP-binding</keyword>
<comment type="subunit">
    <text evidence="7">The complex is composed of two ATP-binding proteins (PotA), two transmembrane proteins (PotB and PotC) and a solute-binding protein (PotD).</text>
</comment>
<dbReference type="Gene3D" id="2.40.50.100">
    <property type="match status" value="1"/>
</dbReference>
<dbReference type="RefSeq" id="WP_123662591.1">
    <property type="nucleotide sequence ID" value="NZ_RJKE01000001.1"/>
</dbReference>
<evidence type="ECO:0000256" key="5">
    <source>
        <dbReference type="ARBA" id="ARBA00022967"/>
    </source>
</evidence>
<dbReference type="InterPro" id="IPR008995">
    <property type="entry name" value="Mo/tungstate-bd_C_term_dom"/>
</dbReference>
<dbReference type="InterPro" id="IPR003439">
    <property type="entry name" value="ABC_transporter-like_ATP-bd"/>
</dbReference>
<keyword evidence="5 7" id="KW-1278">Translocase</keyword>
<evidence type="ECO:0000256" key="6">
    <source>
        <dbReference type="ARBA" id="ARBA00023136"/>
    </source>
</evidence>
<name>A0A3N1CQ67_9ACTN</name>
<dbReference type="GO" id="GO:0016887">
    <property type="term" value="F:ATP hydrolysis activity"/>
    <property type="evidence" value="ECO:0007669"/>
    <property type="project" value="InterPro"/>
</dbReference>
<dbReference type="CDD" id="cd03300">
    <property type="entry name" value="ABC_PotA_N"/>
    <property type="match status" value="1"/>
</dbReference>
<evidence type="ECO:0000313" key="10">
    <source>
        <dbReference type="Proteomes" id="UP000272400"/>
    </source>
</evidence>
<comment type="similarity">
    <text evidence="7">Belongs to the ABC transporter superfamily. Spermidine/putrescine importer (TC 3.A.1.11.1) family.</text>
</comment>
<evidence type="ECO:0000256" key="3">
    <source>
        <dbReference type="ARBA" id="ARBA00022741"/>
    </source>
</evidence>
<dbReference type="PANTHER" id="PTHR42781">
    <property type="entry name" value="SPERMIDINE/PUTRESCINE IMPORT ATP-BINDING PROTEIN POTA"/>
    <property type="match status" value="1"/>
</dbReference>
<dbReference type="Gene3D" id="3.40.50.300">
    <property type="entry name" value="P-loop containing nucleotide triphosphate hydrolases"/>
    <property type="match status" value="1"/>
</dbReference>
<feature type="domain" description="ABC transporter" evidence="8">
    <location>
        <begin position="11"/>
        <end position="245"/>
    </location>
</feature>
<dbReference type="InterPro" id="IPR050093">
    <property type="entry name" value="ABC_SmlMolc_Importer"/>
</dbReference>
<evidence type="ECO:0000259" key="8">
    <source>
        <dbReference type="PROSITE" id="PS50893"/>
    </source>
</evidence>
<dbReference type="EMBL" id="RJKE01000001">
    <property type="protein sequence ID" value="ROO83423.1"/>
    <property type="molecule type" value="Genomic_DNA"/>
</dbReference>
<dbReference type="PANTHER" id="PTHR42781:SF4">
    <property type="entry name" value="SPERMIDINE_PUTRESCINE IMPORT ATP-BINDING PROTEIN POTA"/>
    <property type="match status" value="1"/>
</dbReference>
<dbReference type="AlphaFoldDB" id="A0A3N1CQ67"/>
<comment type="function">
    <text evidence="7">Part of the ABC transporter complex PotABCD involved in spermidine/putrescine import. Responsible for energy coupling to the transport system.</text>
</comment>
<dbReference type="SUPFAM" id="SSF50331">
    <property type="entry name" value="MOP-like"/>
    <property type="match status" value="1"/>
</dbReference>
<keyword evidence="2 7" id="KW-1003">Cell membrane</keyword>
<dbReference type="InterPro" id="IPR013611">
    <property type="entry name" value="Transp-assoc_OB_typ2"/>
</dbReference>
<dbReference type="InterPro" id="IPR005893">
    <property type="entry name" value="PotA-like"/>
</dbReference>
<dbReference type="SMART" id="SM00382">
    <property type="entry name" value="AAA"/>
    <property type="match status" value="1"/>
</dbReference>
<organism evidence="9 10">
    <name type="scientific">Actinocorallia herbida</name>
    <dbReference type="NCBI Taxonomy" id="58109"/>
    <lineage>
        <taxon>Bacteria</taxon>
        <taxon>Bacillati</taxon>
        <taxon>Actinomycetota</taxon>
        <taxon>Actinomycetes</taxon>
        <taxon>Streptosporangiales</taxon>
        <taxon>Thermomonosporaceae</taxon>
        <taxon>Actinocorallia</taxon>
    </lineage>
</organism>
<dbReference type="GO" id="GO:0015594">
    <property type="term" value="F:ABC-type putrescine transporter activity"/>
    <property type="evidence" value="ECO:0007669"/>
    <property type="project" value="InterPro"/>
</dbReference>
<dbReference type="Pfam" id="PF00005">
    <property type="entry name" value="ABC_tran"/>
    <property type="match status" value="1"/>
</dbReference>
<dbReference type="GO" id="GO:0043190">
    <property type="term" value="C:ATP-binding cassette (ABC) transporter complex"/>
    <property type="evidence" value="ECO:0007669"/>
    <property type="project" value="InterPro"/>
</dbReference>
<keyword evidence="10" id="KW-1185">Reference proteome</keyword>
<dbReference type="InterPro" id="IPR003593">
    <property type="entry name" value="AAA+_ATPase"/>
</dbReference>
<proteinExistence type="inferred from homology"/>
<evidence type="ECO:0000256" key="2">
    <source>
        <dbReference type="ARBA" id="ARBA00022475"/>
    </source>
</evidence>
<dbReference type="Proteomes" id="UP000272400">
    <property type="component" value="Unassembled WGS sequence"/>
</dbReference>
<dbReference type="PROSITE" id="PS50893">
    <property type="entry name" value="ABC_TRANSPORTER_2"/>
    <property type="match status" value="1"/>
</dbReference>
<dbReference type="NCBIfam" id="TIGR01187">
    <property type="entry name" value="potA"/>
    <property type="match status" value="1"/>
</dbReference>
<keyword evidence="3 7" id="KW-0547">Nucleotide-binding</keyword>
<protein>
    <recommendedName>
        <fullName evidence="7">Spermidine/putrescine import ATP-binding protein PotA</fullName>
        <ecNumber evidence="7">7.6.2.11</ecNumber>
    </recommendedName>
</protein>
<dbReference type="PROSITE" id="PS00211">
    <property type="entry name" value="ABC_TRANSPORTER_1"/>
    <property type="match status" value="1"/>
</dbReference>
<keyword evidence="6 7" id="KW-0472">Membrane</keyword>
<reference evidence="9 10" key="1">
    <citation type="submission" date="2018-11" db="EMBL/GenBank/DDBJ databases">
        <title>Sequencing the genomes of 1000 actinobacteria strains.</title>
        <authorList>
            <person name="Klenk H.-P."/>
        </authorList>
    </citation>
    <scope>NUCLEOTIDE SEQUENCE [LARGE SCALE GENOMIC DNA]</scope>
    <source>
        <strain evidence="9 10">DSM 44254</strain>
    </source>
</reference>
<keyword evidence="1 7" id="KW-0813">Transport</keyword>
<sequence>MTETQSVLPAIELVGLVKEFTGNGETVRAVKGVDMRIEEGEFFSLLGPSGCGKTTTMRMIAGFDEPTSGEVRLHGKDVTGVPPNKRDVNMVFQSYALFPHMTVADNVAFGLRRKGVAKAEAAGRVGEMLEIVGLAGREKRRPAELSGGQQQRVALARALVNDPRALLLDEPLAALDLKLRQSMQVELKRIQREVGITFVFVTHDQGEALTMSDRIAVMNDGRVEQLGSPREIYEHPGSKFVAGFIGTSNLLSGTVTELRDGVAVIGLGDAERIVVPAGDAVMGADLELTVRPEKIDMRVEEPGADRSRLRGTVTEVVYLGTSTNYNVRTSLGTTITVFTQNASDADDIAVRGDSVWLSWEPRHSYAIGA</sequence>
<evidence type="ECO:0000256" key="4">
    <source>
        <dbReference type="ARBA" id="ARBA00022840"/>
    </source>
</evidence>
<dbReference type="InterPro" id="IPR017879">
    <property type="entry name" value="PotA_ATP-bd"/>
</dbReference>
<evidence type="ECO:0000256" key="7">
    <source>
        <dbReference type="RuleBase" id="RU364083"/>
    </source>
</evidence>
<gene>
    <name evidence="7" type="primary">potA</name>
    <name evidence="9" type="ORF">EDD29_0926</name>
</gene>
<dbReference type="Pfam" id="PF08402">
    <property type="entry name" value="TOBE_2"/>
    <property type="match status" value="1"/>
</dbReference>
<comment type="caution">
    <text evidence="9">The sequence shown here is derived from an EMBL/GenBank/DDBJ whole genome shotgun (WGS) entry which is preliminary data.</text>
</comment>
<dbReference type="GO" id="GO:0005524">
    <property type="term" value="F:ATP binding"/>
    <property type="evidence" value="ECO:0007669"/>
    <property type="project" value="UniProtKB-KW"/>
</dbReference>
<dbReference type="InterPro" id="IPR017871">
    <property type="entry name" value="ABC_transporter-like_CS"/>
</dbReference>
<comment type="catalytic activity">
    <reaction evidence="7">
        <text>ATP + H2O + polyamine-[polyamine-binding protein]Side 1 = ADP + phosphate + polyamineSide 2 + [polyamine-binding protein]Side 1.</text>
        <dbReference type="EC" id="7.6.2.11"/>
    </reaction>
</comment>
<evidence type="ECO:0000256" key="1">
    <source>
        <dbReference type="ARBA" id="ARBA00022448"/>
    </source>
</evidence>
<dbReference type="InterPro" id="IPR027417">
    <property type="entry name" value="P-loop_NTPase"/>
</dbReference>
<dbReference type="FunFam" id="3.40.50.300:FF:000042">
    <property type="entry name" value="Maltose/maltodextrin ABC transporter, ATP-binding protein"/>
    <property type="match status" value="1"/>
</dbReference>